<feature type="region of interest" description="Disordered" evidence="3">
    <location>
        <begin position="1145"/>
        <end position="1247"/>
    </location>
</feature>
<dbReference type="RefSeq" id="XP_025355731.1">
    <property type="nucleotide sequence ID" value="XM_025502317.1"/>
</dbReference>
<feature type="region of interest" description="Disordered" evidence="3">
    <location>
        <begin position="172"/>
        <end position="213"/>
    </location>
</feature>
<feature type="compositionally biased region" description="Polar residues" evidence="3">
    <location>
        <begin position="480"/>
        <end position="489"/>
    </location>
</feature>
<dbReference type="Gene3D" id="1.10.840.10">
    <property type="entry name" value="Ras guanine-nucleotide exchange factors catalytic domain"/>
    <property type="match status" value="1"/>
</dbReference>
<keyword evidence="7" id="KW-1185">Reference proteome</keyword>
<gene>
    <name evidence="6" type="ORF">FA14DRAFT_41495</name>
</gene>
<evidence type="ECO:0000256" key="1">
    <source>
        <dbReference type="ARBA" id="ARBA00022658"/>
    </source>
</evidence>
<feature type="compositionally biased region" description="Basic and acidic residues" evidence="3">
    <location>
        <begin position="293"/>
        <end position="309"/>
    </location>
</feature>
<feature type="compositionally biased region" description="Polar residues" evidence="3">
    <location>
        <begin position="865"/>
        <end position="878"/>
    </location>
</feature>
<dbReference type="EMBL" id="KZ819603">
    <property type="protein sequence ID" value="PWN35429.1"/>
    <property type="molecule type" value="Genomic_DNA"/>
</dbReference>
<feature type="compositionally biased region" description="Basic and acidic residues" evidence="3">
    <location>
        <begin position="187"/>
        <end position="199"/>
    </location>
</feature>
<evidence type="ECO:0000313" key="7">
    <source>
        <dbReference type="Proteomes" id="UP000245771"/>
    </source>
</evidence>
<protein>
    <submittedName>
        <fullName evidence="6">Ras GEF</fullName>
    </submittedName>
</protein>
<feature type="region of interest" description="Disordered" evidence="3">
    <location>
        <begin position="780"/>
        <end position="799"/>
    </location>
</feature>
<feature type="region of interest" description="Disordered" evidence="3">
    <location>
        <begin position="116"/>
        <end position="160"/>
    </location>
</feature>
<dbReference type="OrthoDB" id="10254377at2759"/>
<evidence type="ECO:0000259" key="4">
    <source>
        <dbReference type="PROSITE" id="PS50009"/>
    </source>
</evidence>
<dbReference type="InterPro" id="IPR023578">
    <property type="entry name" value="Ras_GEF_dom_sf"/>
</dbReference>
<dbReference type="InterPro" id="IPR001895">
    <property type="entry name" value="RASGEF_cat_dom"/>
</dbReference>
<dbReference type="InParanoid" id="A0A316VCR8"/>
<feature type="compositionally biased region" description="Low complexity" evidence="3">
    <location>
        <begin position="381"/>
        <end position="399"/>
    </location>
</feature>
<dbReference type="STRING" id="1280837.A0A316VCR8"/>
<feature type="compositionally biased region" description="Polar residues" evidence="3">
    <location>
        <begin position="966"/>
        <end position="977"/>
    </location>
</feature>
<dbReference type="SMART" id="SM00147">
    <property type="entry name" value="RasGEF"/>
    <property type="match status" value="1"/>
</dbReference>
<dbReference type="SMART" id="SM00229">
    <property type="entry name" value="RasGEFN"/>
    <property type="match status" value="1"/>
</dbReference>
<feature type="compositionally biased region" description="Low complexity" evidence="3">
    <location>
        <begin position="238"/>
        <end position="252"/>
    </location>
</feature>
<feature type="compositionally biased region" description="Basic and acidic residues" evidence="3">
    <location>
        <begin position="1145"/>
        <end position="1158"/>
    </location>
</feature>
<dbReference type="Pfam" id="PF00618">
    <property type="entry name" value="RasGEF_N"/>
    <property type="match status" value="1"/>
</dbReference>
<feature type="region of interest" description="Disordered" evidence="3">
    <location>
        <begin position="454"/>
        <end position="512"/>
    </location>
</feature>
<accession>A0A316VCR8</accession>
<feature type="region of interest" description="Disordered" evidence="3">
    <location>
        <begin position="292"/>
        <end position="320"/>
    </location>
</feature>
<evidence type="ECO:0000256" key="3">
    <source>
        <dbReference type="SAM" id="MobiDB-lite"/>
    </source>
</evidence>
<dbReference type="Gene3D" id="1.20.870.10">
    <property type="entry name" value="Son of sevenless (SoS) protein Chain: S domain 1"/>
    <property type="match status" value="1"/>
</dbReference>
<feature type="region of interest" description="Disordered" evidence="3">
    <location>
        <begin position="959"/>
        <end position="984"/>
    </location>
</feature>
<feature type="compositionally biased region" description="Basic and acidic residues" evidence="3">
    <location>
        <begin position="344"/>
        <end position="354"/>
    </location>
</feature>
<dbReference type="GO" id="GO:0005886">
    <property type="term" value="C:plasma membrane"/>
    <property type="evidence" value="ECO:0007669"/>
    <property type="project" value="TreeGrafter"/>
</dbReference>
<sequence>MSAPRTSIAPIESFADVETTNWNAVKLIAVKYGINLKSPEEIRASMRSHRRTASTQDITMNKTDDGEEEDLGLGTPFRILARTKADGRTVYHLTYRHQANVGSSAAAAMHETGQIFDTSGDTSRESNEADEAGYDPGMDSPSSSLRKQRKKQPSSRTLRVARSISAFRVLNGSNAGSSSATRSNDASAHREEEEMDQRMLAETSGSPRPDKLQRGDVLGAILGLRQGISAEDYSWTDGSPAISSPSKSSKGISNDDRRSAGRNASQDKPSLFSARPSDATWRSISPFGAPVLQRDRSASIRQEATDRWNRSPIPRMADMGQPLFSDMHQMFANSPTVEASPINKVDDNDAHSEVESISNEEADPAKIFDVLQNDSPHRQSVRSNASSTSSPVASTAGSAKRTRESSANSTDRSEASTSALPGDDPRFALWAVRNASEEDGTLVLCSRQGEVDVQPIDSPKTMSSPRHAGVPTRKRGSVRASISSNDTGDGSSGAGVSSKLLSPSPASNRKGGLEESQHSILYPKNGAFLIAASMPYIVAELTSHIDNRFMTDFFYTYRAFTSPRELLRLLKVRFQWTLTGSGSEKEEAKRKIVRVRTYVVIKYWLTNFFTFDFLPNRALRTDFTDWLNSSSQDPMLISRPADLAIIKNLKKIVRNLKAAYENVGIGGLLLADTTNTPRLPESNSHPEALAEAGSDPAVNLEIGEAGLEESYDAAALTKSPSDNSILQSAIGTPSLGSEPFRPVHTQHRAPPPLPTSQGAFSRAFLTTFSKLSRFTRHMNTRNSTNPLLNDGSGFSEGSYTEPKPCADLLFVKGGLESFLDYFDLHPSQSTNGKRHKRSQQAGQSSGDESQDHVSDGTTGPEEATPSLSSNQTRSTPASSFDLHRGSPITGSDKGTFGLGIRNGESSVDDDDEEVGIAITSEEINQLDLSDNEAPPHSASHLSATQDMLHHFQSDQTLRSAMKDEQSPTSMRIASRQGSDSREDNSFAMTQNRNYQSSNIVQIDDIDLSSDDEEDGMVRRALRRLPGARDLRMAQNVTELEGPIRQSFDSISSLGRVYAESRRSLASYYGNDQGYGSLEADLQSERDAQHITSVVTSEMLDPDEALRGYELVKGFRIEHLEESDEEETGDVEAALRRLEGVIDEDKQRERAKRVERMWERSQAQKSDEQRRKDDVKTSSLLQSYEAAAATDLPADSTTSVQADDERRDVETPAPTISTKRDTSRNGHSRRPSSVGTAHDAMRSRITETPLSARPATRKLTVAPVHRSFLLDYHSDVIAQQFSLIEVELFRAVAWQELVTGQWKVRHHRGQVLDWEAFYQSRARQRIEMQNQTTSSSDSGAQNQQLESSVEAITARFNLTCNWVASEIVMTSTIDARAAVVRKLIRVAWKCYHQSNFATLTQIILGLQSPWIERLRKTWARVGALEMRMLRDLKAFINPARNFKHLRNAMREMLIEGQMEELITSTGPPQMMKGSGAGTSNSQASRSGGIALNDGCIPFFGLFLSDLAVHDALPTFVEPSSPDADVNIDSTTGHLNKLADPNAFDHLNALPKGVKLSPLVNLYKYRILAMTVKSVLALQDRLDAFNFRADKDAYVKALKIRCLEAEQLTVISHMAEP</sequence>
<keyword evidence="1 2" id="KW-0344">Guanine-nucleotide releasing factor</keyword>
<reference evidence="6 7" key="1">
    <citation type="journal article" date="2018" name="Mol. Biol. Evol.">
        <title>Broad Genomic Sampling Reveals a Smut Pathogenic Ancestry of the Fungal Clade Ustilaginomycotina.</title>
        <authorList>
            <person name="Kijpornyongpan T."/>
            <person name="Mondo S.J."/>
            <person name="Barry K."/>
            <person name="Sandor L."/>
            <person name="Lee J."/>
            <person name="Lipzen A."/>
            <person name="Pangilinan J."/>
            <person name="LaButti K."/>
            <person name="Hainaut M."/>
            <person name="Henrissat B."/>
            <person name="Grigoriev I.V."/>
            <person name="Spatafora J.W."/>
            <person name="Aime M.C."/>
        </authorList>
    </citation>
    <scope>NUCLEOTIDE SEQUENCE [LARGE SCALE GENOMIC DNA]</scope>
    <source>
        <strain evidence="6 7">MCA 3882</strain>
    </source>
</reference>
<dbReference type="PANTHER" id="PTHR23113">
    <property type="entry name" value="GUANINE NUCLEOTIDE EXCHANGE FACTOR"/>
    <property type="match status" value="1"/>
</dbReference>
<dbReference type="InterPro" id="IPR000651">
    <property type="entry name" value="Ras-like_Gua-exchang_fac_N"/>
</dbReference>
<feature type="compositionally biased region" description="Polar residues" evidence="3">
    <location>
        <begin position="405"/>
        <end position="419"/>
    </location>
</feature>
<name>A0A316VCR8_9BASI</name>
<dbReference type="Proteomes" id="UP000245771">
    <property type="component" value="Unassembled WGS sequence"/>
</dbReference>
<dbReference type="PROSITE" id="PS50212">
    <property type="entry name" value="RASGEF_NTER"/>
    <property type="match status" value="1"/>
</dbReference>
<dbReference type="GO" id="GO:0007265">
    <property type="term" value="P:Ras protein signal transduction"/>
    <property type="evidence" value="ECO:0007669"/>
    <property type="project" value="TreeGrafter"/>
</dbReference>
<feature type="compositionally biased region" description="Polar residues" evidence="3">
    <location>
        <begin position="723"/>
        <end position="735"/>
    </location>
</feature>
<organism evidence="6 7">
    <name type="scientific">Meira miltonrushii</name>
    <dbReference type="NCBI Taxonomy" id="1280837"/>
    <lineage>
        <taxon>Eukaryota</taxon>
        <taxon>Fungi</taxon>
        <taxon>Dikarya</taxon>
        <taxon>Basidiomycota</taxon>
        <taxon>Ustilaginomycotina</taxon>
        <taxon>Exobasidiomycetes</taxon>
        <taxon>Exobasidiales</taxon>
        <taxon>Brachybasidiaceae</taxon>
        <taxon>Meira</taxon>
    </lineage>
</organism>
<feature type="region of interest" description="Disordered" evidence="3">
    <location>
        <begin position="723"/>
        <end position="759"/>
    </location>
</feature>
<feature type="region of interest" description="Disordered" evidence="3">
    <location>
        <begin position="338"/>
        <end position="424"/>
    </location>
</feature>
<evidence type="ECO:0000259" key="5">
    <source>
        <dbReference type="PROSITE" id="PS50212"/>
    </source>
</evidence>
<dbReference type="CDD" id="cd06224">
    <property type="entry name" value="REM"/>
    <property type="match status" value="1"/>
</dbReference>
<evidence type="ECO:0000256" key="2">
    <source>
        <dbReference type="PROSITE-ProRule" id="PRU00168"/>
    </source>
</evidence>
<feature type="compositionally biased region" description="Basic and acidic residues" evidence="3">
    <location>
        <begin position="1164"/>
        <end position="1175"/>
    </location>
</feature>
<dbReference type="SUPFAM" id="SSF48366">
    <property type="entry name" value="Ras GEF"/>
    <property type="match status" value="1"/>
</dbReference>
<dbReference type="Pfam" id="PF00617">
    <property type="entry name" value="RasGEF"/>
    <property type="match status" value="1"/>
</dbReference>
<feature type="compositionally biased region" description="Polar residues" evidence="3">
    <location>
        <begin position="172"/>
        <end position="186"/>
    </location>
</feature>
<evidence type="ECO:0000313" key="6">
    <source>
        <dbReference type="EMBL" id="PWN35429.1"/>
    </source>
</evidence>
<proteinExistence type="predicted"/>
<dbReference type="InterPro" id="IPR036964">
    <property type="entry name" value="RASGEF_cat_dom_sf"/>
</dbReference>
<feature type="region of interest" description="Disordered" evidence="3">
    <location>
        <begin position="232"/>
        <end position="277"/>
    </location>
</feature>
<feature type="domain" description="Ras-GEF" evidence="4">
    <location>
        <begin position="1272"/>
        <end position="1615"/>
    </location>
</feature>
<feature type="region of interest" description="Disordered" evidence="3">
    <location>
        <begin position="826"/>
        <end position="910"/>
    </location>
</feature>
<dbReference type="GeneID" id="37024098"/>
<dbReference type="InterPro" id="IPR008937">
    <property type="entry name" value="Ras-like_GEF"/>
</dbReference>
<feature type="domain" description="N-terminal Ras-GEF" evidence="5">
    <location>
        <begin position="525"/>
        <end position="657"/>
    </location>
</feature>
<dbReference type="PROSITE" id="PS50009">
    <property type="entry name" value="RASGEF_CAT"/>
    <property type="match status" value="1"/>
</dbReference>
<dbReference type="GO" id="GO:0005085">
    <property type="term" value="F:guanyl-nucleotide exchange factor activity"/>
    <property type="evidence" value="ECO:0007669"/>
    <property type="project" value="UniProtKB-KW"/>
</dbReference>
<dbReference type="PANTHER" id="PTHR23113:SF368">
    <property type="entry name" value="CELL DIVISION CONTROL PROTEIN 25"/>
    <property type="match status" value="1"/>
</dbReference>